<evidence type="ECO:0000256" key="8">
    <source>
        <dbReference type="ARBA" id="ARBA00023242"/>
    </source>
</evidence>
<feature type="compositionally biased region" description="Acidic residues" evidence="9">
    <location>
        <begin position="658"/>
        <end position="667"/>
    </location>
</feature>
<dbReference type="InterPro" id="IPR000684">
    <property type="entry name" value="RNA_pol_II_repeat_euk"/>
</dbReference>
<feature type="compositionally biased region" description="Polar residues" evidence="9">
    <location>
        <begin position="704"/>
        <end position="716"/>
    </location>
</feature>
<comment type="subcellular location">
    <subcellularLocation>
        <location evidence="1">Nucleus</location>
    </subcellularLocation>
</comment>
<feature type="region of interest" description="Disordered" evidence="9">
    <location>
        <begin position="232"/>
        <end position="275"/>
    </location>
</feature>
<feature type="compositionally biased region" description="Polar residues" evidence="9">
    <location>
        <begin position="592"/>
        <end position="602"/>
    </location>
</feature>
<keyword evidence="4" id="KW-0677">Repeat</keyword>
<evidence type="ECO:0000256" key="1">
    <source>
        <dbReference type="ARBA" id="ARBA00004123"/>
    </source>
</evidence>
<sequence>MSHLESGSVVWVRLGQTWWPGSITTIAKCPPEFVQALRKTPIAIVKFFHENEFQDVHKSEHICSYNCERKEEFIRKGQSVHKNQSHGDVDLLAKFESDVVTAEKLTGGDMNILQTMGEAGKRRIDYSDLGFGTPKAKRKRGEDVPRRGGTDIGQAVVYKRVGRGGSQRVVVEHKVRILEQPRREGIEEDMRGAASWYKCSTCGFTCSRLNVIVWHNKAHLNKVFNYDSGIRIPGRRRRRGGARGRPSKRRGGKAGKDGGNLDHAHTNGDIEGRRRDLQDTEQILMDWEEDDDTAETEGRSAPVPENATGDENDDGYSDGDNDYPPPPPPGYQRKPMPKAADLNSAFDALLATTPSSAHSHTSTPGHSYVKNDSDSDYSDWEKYYARDSGSGSEDDEVEQESDIKSLCEEEKNHTKNQELEKIEVNEEDKEAEEEKEKVKDGLESNKNEDPIEEDVDVKVDGDNVDRSSTSPKRESPVMSQSDGHLYEREELAPTLEEREEEKISPAEEEEEEEKSREVVESPGEPSDDNSDLVEYMEEPEERTPHMSPVEETEDDNVAQKSPVSSRRYWQEDAKYYPEESDTPMEDPEEQFVVNTTTDNMDQSPRDQDEPVNFASDRRRYSPSQSEEQYWDKAKADVGQQKMDTERNTTENYQVPPEKDDDGEEEEAVGVQQRDDDVSEEVINDAEEDSESISDATRQDAPEATPSSPLASPQTRMQEVGGGDSSTGTTYMLVAVDAHGNTVPTVPTPALESGSSNLVAVEATMEDGTSRTLYIDPAQLGPNVDLSNVVLHIDTSGQEHVIIPPSSAPASSSPHTESPPPHSSQDAVHIPDTAPRNQYQHRRSPHHEYQQEEDSLDNRQFRQSPSSSESKQFPTEHHSDDSRNDSLEPSDLSQQGRTERSEHLRSEYRHRHHHTQMSGNREYESESLKPRQCEDDPSDPRQYQEEPSDLRQYQDEPSDLRQYQDEPSDLRQYQDEPSDLRQYQDQPSDLRQYESETSENRHLIFVPRGHSRHDTRIVYGSVNYSPTTPNYSPTSPNYSPTSPKYSPASPRYSPTSPSYEPNPTSAEASSDYRSAPSDYHTTPPVRFTTTTTTTHTTPSALPDQYCNPDPRT</sequence>
<feature type="compositionally biased region" description="Basic and acidic residues" evidence="9">
    <location>
        <begin position="873"/>
        <end position="885"/>
    </location>
</feature>
<feature type="compositionally biased region" description="Basic and acidic residues" evidence="9">
    <location>
        <begin position="432"/>
        <end position="449"/>
    </location>
</feature>
<dbReference type="AlphaFoldDB" id="A0AAE1KWV7"/>
<reference evidence="11" key="1">
    <citation type="submission" date="2023-10" db="EMBL/GenBank/DDBJ databases">
        <title>Genome assemblies of two species of porcelain crab, Petrolisthes cinctipes and Petrolisthes manimaculis (Anomura: Porcellanidae).</title>
        <authorList>
            <person name="Angst P."/>
        </authorList>
    </citation>
    <scope>NUCLEOTIDE SEQUENCE</scope>
    <source>
        <strain evidence="11">PB745_01</strain>
        <tissue evidence="11">Gill</tissue>
    </source>
</reference>
<feature type="compositionally biased region" description="Acidic residues" evidence="9">
    <location>
        <begin position="308"/>
        <end position="321"/>
    </location>
</feature>
<keyword evidence="2" id="KW-0597">Phosphoprotein</keyword>
<feature type="compositionally biased region" description="Acidic residues" evidence="9">
    <location>
        <begin position="525"/>
        <end position="540"/>
    </location>
</feature>
<dbReference type="InterPro" id="IPR000313">
    <property type="entry name" value="PWWP_dom"/>
</dbReference>
<feature type="compositionally biased region" description="Acidic residues" evidence="9">
    <location>
        <begin position="578"/>
        <end position="589"/>
    </location>
</feature>
<feature type="compositionally biased region" description="Basic and acidic residues" evidence="9">
    <location>
        <begin position="401"/>
        <end position="424"/>
    </location>
</feature>
<dbReference type="InterPro" id="IPR013087">
    <property type="entry name" value="Znf_C2H2_type"/>
</dbReference>
<evidence type="ECO:0000256" key="7">
    <source>
        <dbReference type="ARBA" id="ARBA00023163"/>
    </source>
</evidence>
<feature type="compositionally biased region" description="Basic and acidic residues" evidence="9">
    <location>
        <begin position="896"/>
        <end position="906"/>
    </location>
</feature>
<evidence type="ECO:0000256" key="9">
    <source>
        <dbReference type="SAM" id="MobiDB-lite"/>
    </source>
</evidence>
<evidence type="ECO:0000256" key="6">
    <source>
        <dbReference type="ARBA" id="ARBA00023125"/>
    </source>
</evidence>
<dbReference type="GO" id="GO:0046872">
    <property type="term" value="F:metal ion binding"/>
    <property type="evidence" value="ECO:0007669"/>
    <property type="project" value="UniProtKB-KW"/>
</dbReference>
<evidence type="ECO:0000256" key="5">
    <source>
        <dbReference type="ARBA" id="ARBA00022833"/>
    </source>
</evidence>
<dbReference type="EMBL" id="JAWQEG010000852">
    <property type="protein sequence ID" value="KAK3884800.1"/>
    <property type="molecule type" value="Genomic_DNA"/>
</dbReference>
<dbReference type="GO" id="GO:0005634">
    <property type="term" value="C:nucleus"/>
    <property type="evidence" value="ECO:0007669"/>
    <property type="project" value="UniProtKB-SubCell"/>
</dbReference>
<dbReference type="Gene3D" id="2.30.30.140">
    <property type="match status" value="1"/>
</dbReference>
<feature type="compositionally biased region" description="Basic and acidic residues" evidence="9">
    <location>
        <begin position="456"/>
        <end position="475"/>
    </location>
</feature>
<comment type="caution">
    <text evidence="11">The sequence shown here is derived from an EMBL/GenBank/DDBJ whole genome shotgun (WGS) entry which is preliminary data.</text>
</comment>
<keyword evidence="5" id="KW-0862">Zinc</keyword>
<feature type="compositionally biased region" description="Polar residues" evidence="9">
    <location>
        <begin position="1051"/>
        <end position="1071"/>
    </location>
</feature>
<feature type="compositionally biased region" description="Polar residues" evidence="9">
    <location>
        <begin position="860"/>
        <end position="872"/>
    </location>
</feature>
<name>A0AAE1KWV7_PETCI</name>
<feature type="compositionally biased region" description="Basic residues" evidence="9">
    <location>
        <begin position="233"/>
        <end position="253"/>
    </location>
</feature>
<keyword evidence="6" id="KW-0238">DNA-binding</keyword>
<organism evidence="11 12">
    <name type="scientific">Petrolisthes cinctipes</name>
    <name type="common">Flat porcelain crab</name>
    <dbReference type="NCBI Taxonomy" id="88211"/>
    <lineage>
        <taxon>Eukaryota</taxon>
        <taxon>Metazoa</taxon>
        <taxon>Ecdysozoa</taxon>
        <taxon>Arthropoda</taxon>
        <taxon>Crustacea</taxon>
        <taxon>Multicrustacea</taxon>
        <taxon>Malacostraca</taxon>
        <taxon>Eumalacostraca</taxon>
        <taxon>Eucarida</taxon>
        <taxon>Decapoda</taxon>
        <taxon>Pleocyemata</taxon>
        <taxon>Anomura</taxon>
        <taxon>Galatheoidea</taxon>
        <taxon>Porcellanidae</taxon>
        <taxon>Petrolisthes</taxon>
    </lineage>
</organism>
<feature type="compositionally biased region" description="Acidic residues" evidence="9">
    <location>
        <begin position="676"/>
        <end position="691"/>
    </location>
</feature>
<feature type="compositionally biased region" description="Low complexity" evidence="9">
    <location>
        <begin position="1080"/>
        <end position="1097"/>
    </location>
</feature>
<feature type="region of interest" description="Disordered" evidence="9">
    <location>
        <begin position="800"/>
        <end position="1111"/>
    </location>
</feature>
<evidence type="ECO:0000313" key="11">
    <source>
        <dbReference type="EMBL" id="KAK3884800.1"/>
    </source>
</evidence>
<evidence type="ECO:0000256" key="3">
    <source>
        <dbReference type="ARBA" id="ARBA00022723"/>
    </source>
</evidence>
<feature type="region of interest" description="Disordered" evidence="9">
    <location>
        <begin position="289"/>
        <end position="727"/>
    </location>
</feature>
<dbReference type="Pfam" id="PF00855">
    <property type="entry name" value="PWWP"/>
    <property type="match status" value="1"/>
</dbReference>
<feature type="compositionally biased region" description="Low complexity" evidence="9">
    <location>
        <begin position="803"/>
        <end position="815"/>
    </location>
</feature>
<keyword evidence="8" id="KW-0539">Nucleus</keyword>
<keyword evidence="12" id="KW-1185">Reference proteome</keyword>
<feature type="compositionally biased region" description="Basic and acidic residues" evidence="9">
    <location>
        <begin position="568"/>
        <end position="577"/>
    </location>
</feature>
<gene>
    <name evidence="11" type="ORF">Pcinc_010947</name>
</gene>
<dbReference type="GO" id="GO:0006366">
    <property type="term" value="P:transcription by RNA polymerase II"/>
    <property type="evidence" value="ECO:0007669"/>
    <property type="project" value="InterPro"/>
</dbReference>
<feature type="compositionally biased region" description="Basic and acidic residues" evidence="9">
    <location>
        <begin position="990"/>
        <end position="1001"/>
    </location>
</feature>
<feature type="compositionally biased region" description="Basic and acidic residues" evidence="9">
    <location>
        <begin position="920"/>
        <end position="973"/>
    </location>
</feature>
<evidence type="ECO:0000259" key="10">
    <source>
        <dbReference type="PROSITE" id="PS00028"/>
    </source>
</evidence>
<evidence type="ECO:0000256" key="2">
    <source>
        <dbReference type="ARBA" id="ARBA00022553"/>
    </source>
</evidence>
<dbReference type="PROSITE" id="PS00115">
    <property type="entry name" value="RNA_POL_II_REPEAT"/>
    <property type="match status" value="2"/>
</dbReference>
<feature type="compositionally biased region" description="Low complexity" evidence="9">
    <location>
        <begin position="1022"/>
        <end position="1046"/>
    </location>
</feature>
<feature type="compositionally biased region" description="Basic and acidic residues" evidence="9">
    <location>
        <begin position="845"/>
        <end position="859"/>
    </location>
</feature>
<dbReference type="Proteomes" id="UP001286313">
    <property type="component" value="Unassembled WGS sequence"/>
</dbReference>
<feature type="compositionally biased region" description="Basic and acidic residues" evidence="9">
    <location>
        <begin position="369"/>
        <end position="385"/>
    </location>
</feature>
<dbReference type="SUPFAM" id="SSF63748">
    <property type="entry name" value="Tudor/PWWP/MBT"/>
    <property type="match status" value="1"/>
</dbReference>
<feature type="compositionally biased region" description="Low complexity" evidence="9">
    <location>
        <begin position="351"/>
        <end position="364"/>
    </location>
</feature>
<protein>
    <recommendedName>
        <fullName evidence="10">C2H2-type domain-containing protein</fullName>
    </recommendedName>
</protein>
<dbReference type="PROSITE" id="PS00028">
    <property type="entry name" value="ZINC_FINGER_C2H2_1"/>
    <property type="match status" value="1"/>
</dbReference>
<accession>A0AAE1KWV7</accession>
<feature type="domain" description="C2H2-type" evidence="10">
    <location>
        <begin position="199"/>
        <end position="219"/>
    </location>
</feature>
<proteinExistence type="predicted"/>
<evidence type="ECO:0000313" key="12">
    <source>
        <dbReference type="Proteomes" id="UP001286313"/>
    </source>
</evidence>
<keyword evidence="7" id="KW-0804">Transcription</keyword>
<evidence type="ECO:0000256" key="4">
    <source>
        <dbReference type="ARBA" id="ARBA00022737"/>
    </source>
</evidence>
<feature type="compositionally biased region" description="Basic and acidic residues" evidence="9">
    <location>
        <begin position="254"/>
        <end position="275"/>
    </location>
</feature>
<keyword evidence="3" id="KW-0479">Metal-binding</keyword>
<dbReference type="GO" id="GO:0003677">
    <property type="term" value="F:DNA binding"/>
    <property type="evidence" value="ECO:0007669"/>
    <property type="project" value="UniProtKB-KW"/>
</dbReference>